<comment type="function">
    <text evidence="5">Converts the free carboxyl group of a malonyl-thioester to its methyl ester by transfer of a methyl group from S-adenosyl-L-methionine (SAM). It allows to synthesize pimeloyl-ACP via the fatty acid synthetic pathway.</text>
</comment>
<comment type="similarity">
    <text evidence="5">Belongs to the methyltransferase superfamily.</text>
</comment>
<keyword evidence="1 5" id="KW-0489">Methyltransferase</keyword>
<evidence type="ECO:0000256" key="2">
    <source>
        <dbReference type="ARBA" id="ARBA00022679"/>
    </source>
</evidence>
<dbReference type="EMBL" id="RHLK01000001">
    <property type="protein sequence ID" value="MVO98380.1"/>
    <property type="molecule type" value="Genomic_DNA"/>
</dbReference>
<gene>
    <name evidence="5" type="primary">bioC</name>
    <name evidence="6" type="ORF">EDM21_02315</name>
</gene>
<protein>
    <recommendedName>
        <fullName evidence="5">Malonyl-[acyl-carrier protein] O-methyltransferase</fullName>
        <shortName evidence="5">Malonyl-ACP O-methyltransferase</shortName>
        <ecNumber evidence="5">2.1.1.197</ecNumber>
    </recommendedName>
    <alternativeName>
        <fullName evidence="5">Biotin synthesis protein BioC</fullName>
    </alternativeName>
</protein>
<dbReference type="SUPFAM" id="SSF53335">
    <property type="entry name" value="S-adenosyl-L-methionine-dependent methyltransferases"/>
    <property type="match status" value="1"/>
</dbReference>
<sequence>MSAANNTVARRFDRSAEGPYDVHARVQSVMAKRLADSVTLMTDKSDMGELRILEIGCGTGSLTEILNEKWPCSCITAVDVSPAMIKAAERRMLRTAGDDSLRSGSRRDSLRFVQADIEMWTKHAPAGSFDLILSNACFQWLRDPAATLRYLQRLLSPGGLLAFATFGPDTFRELHQSFERAYRTIGRTPQRHGLSFQTREDWLSQMRAAGLSEIRSERSDYMDEHPSPRDFLLSVKALGASSSEAEVPGVTLSRQLFTAMFRHYENHFGIPGGVSATYDLLFFQGSTVPGRV</sequence>
<evidence type="ECO:0000256" key="5">
    <source>
        <dbReference type="HAMAP-Rule" id="MF_00835"/>
    </source>
</evidence>
<comment type="pathway">
    <text evidence="5">Cofactor biosynthesis; biotin biosynthesis.</text>
</comment>
<evidence type="ECO:0000313" key="7">
    <source>
        <dbReference type="Proteomes" id="UP000490800"/>
    </source>
</evidence>
<reference evidence="6 7" key="1">
    <citation type="journal article" date="2019" name="Microorganisms">
        <title>Paenibacillus lutrae sp. nov., A Chitinolytic Species Isolated from A River Otter in Castril Natural Park, Granada, Spain.</title>
        <authorList>
            <person name="Rodriguez M."/>
            <person name="Reina J.C."/>
            <person name="Bejar V."/>
            <person name="Llamas I."/>
        </authorList>
    </citation>
    <scope>NUCLEOTIDE SEQUENCE [LARGE SCALE GENOMIC DNA]</scope>
    <source>
        <strain evidence="6 7">N10</strain>
    </source>
</reference>
<keyword evidence="3 5" id="KW-0949">S-adenosyl-L-methionine</keyword>
<organism evidence="6 7">
    <name type="scientific">Paenibacillus lutrae</name>
    <dbReference type="NCBI Taxonomy" id="2078573"/>
    <lineage>
        <taxon>Bacteria</taxon>
        <taxon>Bacillati</taxon>
        <taxon>Bacillota</taxon>
        <taxon>Bacilli</taxon>
        <taxon>Bacillales</taxon>
        <taxon>Paenibacillaceae</taxon>
        <taxon>Paenibacillus</taxon>
    </lineage>
</organism>
<evidence type="ECO:0000256" key="3">
    <source>
        <dbReference type="ARBA" id="ARBA00022691"/>
    </source>
</evidence>
<evidence type="ECO:0000256" key="1">
    <source>
        <dbReference type="ARBA" id="ARBA00022603"/>
    </source>
</evidence>
<dbReference type="AlphaFoldDB" id="A0A7X3FEU0"/>
<accession>A0A7X3FEU0</accession>
<keyword evidence="7" id="KW-1185">Reference proteome</keyword>
<dbReference type="CDD" id="cd02440">
    <property type="entry name" value="AdoMet_MTases"/>
    <property type="match status" value="1"/>
</dbReference>
<dbReference type="PANTHER" id="PTHR43861">
    <property type="entry name" value="TRANS-ACONITATE 2-METHYLTRANSFERASE-RELATED"/>
    <property type="match status" value="1"/>
</dbReference>
<dbReference type="Gene3D" id="3.40.50.150">
    <property type="entry name" value="Vaccinia Virus protein VP39"/>
    <property type="match status" value="1"/>
</dbReference>
<keyword evidence="2 5" id="KW-0808">Transferase</keyword>
<dbReference type="EC" id="2.1.1.197" evidence="5"/>
<dbReference type="Pfam" id="PF13489">
    <property type="entry name" value="Methyltransf_23"/>
    <property type="match status" value="1"/>
</dbReference>
<dbReference type="GO" id="GO:0010340">
    <property type="term" value="F:carboxyl-O-methyltransferase activity"/>
    <property type="evidence" value="ECO:0007669"/>
    <property type="project" value="UniProtKB-UniRule"/>
</dbReference>
<keyword evidence="4 5" id="KW-0093">Biotin biosynthesis</keyword>
<dbReference type="OrthoDB" id="9760689at2"/>
<dbReference type="HAMAP" id="MF_00835">
    <property type="entry name" value="BioC"/>
    <property type="match status" value="1"/>
</dbReference>
<dbReference type="GO" id="GO:0102130">
    <property type="term" value="F:malonyl-CoA methyltransferase activity"/>
    <property type="evidence" value="ECO:0007669"/>
    <property type="project" value="UniProtKB-EC"/>
</dbReference>
<name>A0A7X3FEU0_9BACL</name>
<comment type="catalytic activity">
    <reaction evidence="5">
        <text>malonyl-[ACP] + S-adenosyl-L-methionine = malonyl-[ACP] methyl ester + S-adenosyl-L-homocysteine</text>
        <dbReference type="Rhea" id="RHEA:17105"/>
        <dbReference type="Rhea" id="RHEA-COMP:9623"/>
        <dbReference type="Rhea" id="RHEA-COMP:9954"/>
        <dbReference type="ChEBI" id="CHEBI:57856"/>
        <dbReference type="ChEBI" id="CHEBI:59789"/>
        <dbReference type="ChEBI" id="CHEBI:78449"/>
        <dbReference type="ChEBI" id="CHEBI:78845"/>
        <dbReference type="EC" id="2.1.1.197"/>
    </reaction>
</comment>
<dbReference type="GO" id="GO:0032259">
    <property type="term" value="P:methylation"/>
    <property type="evidence" value="ECO:0007669"/>
    <property type="project" value="UniProtKB-KW"/>
</dbReference>
<dbReference type="PANTHER" id="PTHR43861:SF1">
    <property type="entry name" value="TRANS-ACONITATE 2-METHYLTRANSFERASE"/>
    <property type="match status" value="1"/>
</dbReference>
<dbReference type="GO" id="GO:0009102">
    <property type="term" value="P:biotin biosynthetic process"/>
    <property type="evidence" value="ECO:0007669"/>
    <property type="project" value="UniProtKB-UniRule"/>
</dbReference>
<dbReference type="InterPro" id="IPR029063">
    <property type="entry name" value="SAM-dependent_MTases_sf"/>
</dbReference>
<dbReference type="UniPathway" id="UPA00078"/>
<dbReference type="Proteomes" id="UP000490800">
    <property type="component" value="Unassembled WGS sequence"/>
</dbReference>
<proteinExistence type="inferred from homology"/>
<comment type="caution">
    <text evidence="6">The sequence shown here is derived from an EMBL/GenBank/DDBJ whole genome shotgun (WGS) entry which is preliminary data.</text>
</comment>
<dbReference type="RefSeq" id="WP_157332519.1">
    <property type="nucleotide sequence ID" value="NZ_RHLK01000001.1"/>
</dbReference>
<evidence type="ECO:0000256" key="4">
    <source>
        <dbReference type="ARBA" id="ARBA00022756"/>
    </source>
</evidence>
<evidence type="ECO:0000313" key="6">
    <source>
        <dbReference type="EMBL" id="MVO98380.1"/>
    </source>
</evidence>
<dbReference type="InterPro" id="IPR011814">
    <property type="entry name" value="BioC"/>
</dbReference>